<sequence length="187" mass="20715">MSIAVGVTVALLLVLVAAIVFWRRWKNNIPPDGNQPVVHYARTGTDRPTVSVSAVLNTVVGPSGNRAMETVHLADPQEQSDVPSTGNQQPAANFQVVHTYEDRSFIITPPLEAQAIRIVPPTQYADIDNYLISSPIETSPLFRYNAPSLWEEGHSLDGLEEEGRMEWAPPRPLRGNPILSPVRDWQM</sequence>
<keyword evidence="2" id="KW-1185">Reference proteome</keyword>
<organism evidence="1 2">
    <name type="scientific">Patiria miniata</name>
    <name type="common">Bat star</name>
    <name type="synonym">Asterina miniata</name>
    <dbReference type="NCBI Taxonomy" id="46514"/>
    <lineage>
        <taxon>Eukaryota</taxon>
        <taxon>Metazoa</taxon>
        <taxon>Echinodermata</taxon>
        <taxon>Eleutherozoa</taxon>
        <taxon>Asterozoa</taxon>
        <taxon>Asteroidea</taxon>
        <taxon>Valvatacea</taxon>
        <taxon>Valvatida</taxon>
        <taxon>Asterinidae</taxon>
        <taxon>Patiria</taxon>
    </lineage>
</organism>
<dbReference type="AlphaFoldDB" id="A0A914ANJ5"/>
<dbReference type="EnsemblMetazoa" id="XM_038209081.1">
    <property type="protein sequence ID" value="XP_038065009.1"/>
    <property type="gene ID" value="LOC119735385"/>
</dbReference>
<dbReference type="RefSeq" id="XP_038065009.1">
    <property type="nucleotide sequence ID" value="XM_038209081.1"/>
</dbReference>
<dbReference type="Proteomes" id="UP000887568">
    <property type="component" value="Unplaced"/>
</dbReference>
<name>A0A914ANJ5_PATMI</name>
<proteinExistence type="predicted"/>
<protein>
    <submittedName>
        <fullName evidence="1">Uncharacterized protein</fullName>
    </submittedName>
</protein>
<dbReference type="GeneID" id="119735385"/>
<accession>A0A914ANJ5</accession>
<evidence type="ECO:0000313" key="2">
    <source>
        <dbReference type="Proteomes" id="UP000887568"/>
    </source>
</evidence>
<evidence type="ECO:0000313" key="1">
    <source>
        <dbReference type="EnsemblMetazoa" id="XP_038065009.1"/>
    </source>
</evidence>
<reference evidence="1" key="1">
    <citation type="submission" date="2022-11" db="UniProtKB">
        <authorList>
            <consortium name="EnsemblMetazoa"/>
        </authorList>
    </citation>
    <scope>IDENTIFICATION</scope>
</reference>